<evidence type="ECO:0000256" key="3">
    <source>
        <dbReference type="ARBA" id="ARBA00023082"/>
    </source>
</evidence>
<dbReference type="InterPro" id="IPR013325">
    <property type="entry name" value="RNA_pol_sigma_r2"/>
</dbReference>
<comment type="similarity">
    <text evidence="1">Belongs to the sigma-70 factor family. ECF subfamily.</text>
</comment>
<name>A0ABW2YZF4_9SPHI</name>
<dbReference type="RefSeq" id="WP_377102151.1">
    <property type="nucleotide sequence ID" value="NZ_JBHTHU010000021.1"/>
</dbReference>
<dbReference type="InterPro" id="IPR014284">
    <property type="entry name" value="RNA_pol_sigma-70_dom"/>
</dbReference>
<evidence type="ECO:0000313" key="7">
    <source>
        <dbReference type="Proteomes" id="UP001596958"/>
    </source>
</evidence>
<keyword evidence="3" id="KW-0731">Sigma factor</keyword>
<gene>
    <name evidence="6" type="ORF">ACFQZS_16950</name>
</gene>
<keyword evidence="2" id="KW-0805">Transcription regulation</keyword>
<accession>A0ABW2YZF4</accession>
<dbReference type="Gene3D" id="1.10.1740.10">
    <property type="match status" value="1"/>
</dbReference>
<evidence type="ECO:0000256" key="1">
    <source>
        <dbReference type="ARBA" id="ARBA00010641"/>
    </source>
</evidence>
<dbReference type="PANTHER" id="PTHR43133">
    <property type="entry name" value="RNA POLYMERASE ECF-TYPE SIGMA FACTO"/>
    <property type="match status" value="1"/>
</dbReference>
<dbReference type="InterPro" id="IPR013249">
    <property type="entry name" value="RNA_pol_sigma70_r4_t2"/>
</dbReference>
<evidence type="ECO:0000313" key="6">
    <source>
        <dbReference type="EMBL" id="MFD0751844.1"/>
    </source>
</evidence>
<dbReference type="InterPro" id="IPR039425">
    <property type="entry name" value="RNA_pol_sigma-70-like"/>
</dbReference>
<dbReference type="SUPFAM" id="SSF88659">
    <property type="entry name" value="Sigma3 and sigma4 domains of RNA polymerase sigma factors"/>
    <property type="match status" value="1"/>
</dbReference>
<dbReference type="InterPro" id="IPR013324">
    <property type="entry name" value="RNA_pol_sigma_r3/r4-like"/>
</dbReference>
<evidence type="ECO:0000259" key="5">
    <source>
        <dbReference type="Pfam" id="PF08281"/>
    </source>
</evidence>
<dbReference type="NCBIfam" id="TIGR02937">
    <property type="entry name" value="sigma70-ECF"/>
    <property type="match status" value="1"/>
</dbReference>
<keyword evidence="4" id="KW-0804">Transcription</keyword>
<comment type="caution">
    <text evidence="6">The sequence shown here is derived from an EMBL/GenBank/DDBJ whole genome shotgun (WGS) entry which is preliminary data.</text>
</comment>
<dbReference type="Gene3D" id="1.10.10.10">
    <property type="entry name" value="Winged helix-like DNA-binding domain superfamily/Winged helix DNA-binding domain"/>
    <property type="match status" value="1"/>
</dbReference>
<dbReference type="SUPFAM" id="SSF88946">
    <property type="entry name" value="Sigma2 domain of RNA polymerase sigma factors"/>
    <property type="match status" value="1"/>
</dbReference>
<proteinExistence type="inferred from homology"/>
<evidence type="ECO:0000256" key="4">
    <source>
        <dbReference type="ARBA" id="ARBA00023163"/>
    </source>
</evidence>
<dbReference type="Pfam" id="PF08281">
    <property type="entry name" value="Sigma70_r4_2"/>
    <property type="match status" value="1"/>
</dbReference>
<evidence type="ECO:0000256" key="2">
    <source>
        <dbReference type="ARBA" id="ARBA00023015"/>
    </source>
</evidence>
<dbReference type="InterPro" id="IPR036388">
    <property type="entry name" value="WH-like_DNA-bd_sf"/>
</dbReference>
<dbReference type="EMBL" id="JBHTHU010000021">
    <property type="protein sequence ID" value="MFD0751844.1"/>
    <property type="molecule type" value="Genomic_DNA"/>
</dbReference>
<sequence>MYKEKELWDRFLGGDEVAYAQILKQYSDRMFGYGCRMCSDEDLVKDCIQEIFLTLWNNKANLSSTDSITWYLLKCTKTSIIREQKKWLKNEELADEYFFDVEFDIETKIIADLDNLKVADKIKSIINQLPPRQKEILYLRFYENFTLTEIAKLMDISSQSVYNLLQKAYKNFRAEWLPLVAVLFKFLSV</sequence>
<organism evidence="6 7">
    <name type="scientific">Mucilaginibacter calamicampi</name>
    <dbReference type="NCBI Taxonomy" id="1302352"/>
    <lineage>
        <taxon>Bacteria</taxon>
        <taxon>Pseudomonadati</taxon>
        <taxon>Bacteroidota</taxon>
        <taxon>Sphingobacteriia</taxon>
        <taxon>Sphingobacteriales</taxon>
        <taxon>Sphingobacteriaceae</taxon>
        <taxon>Mucilaginibacter</taxon>
    </lineage>
</organism>
<keyword evidence="7" id="KW-1185">Reference proteome</keyword>
<dbReference type="PANTHER" id="PTHR43133:SF46">
    <property type="entry name" value="RNA POLYMERASE SIGMA-70 FACTOR ECF SUBFAMILY"/>
    <property type="match status" value="1"/>
</dbReference>
<feature type="domain" description="RNA polymerase sigma factor 70 region 4 type 2" evidence="5">
    <location>
        <begin position="121"/>
        <end position="170"/>
    </location>
</feature>
<reference evidence="7" key="1">
    <citation type="journal article" date="2019" name="Int. J. Syst. Evol. Microbiol.">
        <title>The Global Catalogue of Microorganisms (GCM) 10K type strain sequencing project: providing services to taxonomists for standard genome sequencing and annotation.</title>
        <authorList>
            <consortium name="The Broad Institute Genomics Platform"/>
            <consortium name="The Broad Institute Genome Sequencing Center for Infectious Disease"/>
            <person name="Wu L."/>
            <person name="Ma J."/>
        </authorList>
    </citation>
    <scope>NUCLEOTIDE SEQUENCE [LARGE SCALE GENOMIC DNA]</scope>
    <source>
        <strain evidence="7">CCUG 63418</strain>
    </source>
</reference>
<protein>
    <submittedName>
        <fullName evidence="6">RNA polymerase sigma factor</fullName>
    </submittedName>
</protein>
<dbReference type="CDD" id="cd06171">
    <property type="entry name" value="Sigma70_r4"/>
    <property type="match status" value="1"/>
</dbReference>
<dbReference type="Proteomes" id="UP001596958">
    <property type="component" value="Unassembled WGS sequence"/>
</dbReference>